<proteinExistence type="predicted"/>
<evidence type="ECO:0000313" key="1">
    <source>
        <dbReference type="EMBL" id="WNY23915.1"/>
    </source>
</evidence>
<protein>
    <submittedName>
        <fullName evidence="1">Uncharacterized protein</fullName>
    </submittedName>
</protein>
<dbReference type="SUPFAM" id="SSF48537">
    <property type="entry name" value="Phospholipase C/P1 nuclease"/>
    <property type="match status" value="1"/>
</dbReference>
<sequence length="782" mass="87042">MIKTKILMIFLILGVFIVTGLSVCAGDDSISEISIYNSTSSDSVSKSISAEFDSDSTSERSIYNSTNKSANDSIIDEKEEFLELVEYKKVPINSAYSKAKLQNINVSDDTLEAFSRFELWLVEQNVDAKAENISIMYIDDDLRAIENYWVFATRPESKEMYLKTMQNSKSSDVSSNEMVSFMKKIDEKYPVKYVQTGVALFVTVENKEALLSDFSEKDTMMLENISHVILEESSLKKNEVITSNWGSSNPNLHADMSRWAAEKAGFDTNSVNIISNNANAPDFFSIPDNILERNYDHYYNPRSNFGGAPIKINEYYHNINSAGSMDAKCLQLSYASHYMADLSMPLHTNYAGDQSTTFFDDLPYHFAYEANYVGANWTTGHNFSRFAKDVNSGYFMQDPGEAGKALAGYAYLYSDEARICGEGISNSASYIPTSSIFYATAFCIDEGQRYLIGLMEAGFQEMSATGGQQNFVNQQDITFQLARDGVRVSELDLTNLRVSMGAGDAASIYLNGRQILKFMDSSAGGNLYIYNATGGQLGSMSKVNGKTGYENMTFDISFIHDGSQMTIEIQKYYRGVPNGSIARYSYTTLSDISTLRANMTGYQSNVDYISGNLYVDYEPTSGMGGFNGYFENEQDITLRFSDNLIVNAGKLDLTGLRVSMGNGDVASINLNNRQILKFVDSSAGGALYIYDQNGNQLGTMSKINGKPSFENMTFDVSFTHDGSRMTVEIQKYYRGVQNGSVVRYSYMTTDDISTMRAYINGYQSNVDYISSQYDAIKSSGIL</sequence>
<organism evidence="1 2">
    <name type="scientific">Methanimicrococcus hongohii</name>
    <dbReference type="NCBI Taxonomy" id="3028295"/>
    <lineage>
        <taxon>Archaea</taxon>
        <taxon>Methanobacteriati</taxon>
        <taxon>Methanobacteriota</taxon>
        <taxon>Stenosarchaea group</taxon>
        <taxon>Methanomicrobia</taxon>
        <taxon>Methanosarcinales</taxon>
        <taxon>Methanosarcinaceae</taxon>
        <taxon>Methanimicrococcus</taxon>
    </lineage>
</organism>
<accession>A0AA96ZSY1</accession>
<name>A0AA96ZSY1_9EURY</name>
<reference evidence="1 2" key="1">
    <citation type="submission" date="2023-07" db="EMBL/GenBank/DDBJ databases">
        <title>Closed genoem sequence of Methanomicrococcus sp. Hf6.</title>
        <authorList>
            <person name="Poehlein A."/>
            <person name="Protasov E."/>
            <person name="Platt K."/>
            <person name="Reeh H."/>
            <person name="Daniel R."/>
            <person name="Brune A."/>
        </authorList>
    </citation>
    <scope>NUCLEOTIDE SEQUENCE [LARGE SCALE GENOMIC DNA]</scope>
    <source>
        <strain evidence="1 2">Hf6</strain>
    </source>
</reference>
<dbReference type="Gene3D" id="1.10.575.10">
    <property type="entry name" value="P1 Nuclease"/>
    <property type="match status" value="1"/>
</dbReference>
<dbReference type="KEGG" id="mehf:MmiHf6_12380"/>
<keyword evidence="2" id="KW-1185">Reference proteome</keyword>
<dbReference type="GeneID" id="85195818"/>
<dbReference type="EMBL" id="CP131059">
    <property type="protein sequence ID" value="WNY23915.1"/>
    <property type="molecule type" value="Genomic_DNA"/>
</dbReference>
<dbReference type="InterPro" id="IPR008947">
    <property type="entry name" value="PLipase_C/P1_nuclease_dom_sf"/>
</dbReference>
<dbReference type="Proteomes" id="UP001302978">
    <property type="component" value="Chromosome"/>
</dbReference>
<dbReference type="AlphaFoldDB" id="A0AA96ZSY1"/>
<gene>
    <name evidence="1" type="ORF">MmiHf6_12380</name>
</gene>
<evidence type="ECO:0000313" key="2">
    <source>
        <dbReference type="Proteomes" id="UP001302978"/>
    </source>
</evidence>
<dbReference type="GO" id="GO:0016788">
    <property type="term" value="F:hydrolase activity, acting on ester bonds"/>
    <property type="evidence" value="ECO:0007669"/>
    <property type="project" value="InterPro"/>
</dbReference>
<dbReference type="RefSeq" id="WP_316557084.1">
    <property type="nucleotide sequence ID" value="NZ_CP131059.1"/>
</dbReference>